<gene>
    <name evidence="3" type="primary">LOC113398143</name>
</gene>
<dbReference type="AlphaFoldDB" id="A0A8B8I6C0"/>
<dbReference type="SUPFAM" id="SSF48371">
    <property type="entry name" value="ARM repeat"/>
    <property type="match status" value="1"/>
</dbReference>
<dbReference type="Proteomes" id="UP001652626">
    <property type="component" value="Chromosome 18"/>
</dbReference>
<dbReference type="GO" id="GO:0060147">
    <property type="term" value="P:regulation of post-transcriptional gene silencing"/>
    <property type="evidence" value="ECO:0007669"/>
    <property type="project" value="InterPro"/>
</dbReference>
<dbReference type="OMA" id="FEPNCFE"/>
<dbReference type="InterPro" id="IPR016024">
    <property type="entry name" value="ARM-type_fold"/>
</dbReference>
<evidence type="ECO:0000313" key="2">
    <source>
        <dbReference type="Proteomes" id="UP001652626"/>
    </source>
</evidence>
<dbReference type="InterPro" id="IPR022542">
    <property type="entry name" value="FOCAD/RST1_DUF3730"/>
</dbReference>
<organism evidence="2 3">
    <name type="scientific">Vanessa tameamea</name>
    <name type="common">Kamehameha butterfly</name>
    <dbReference type="NCBI Taxonomy" id="334116"/>
    <lineage>
        <taxon>Eukaryota</taxon>
        <taxon>Metazoa</taxon>
        <taxon>Ecdysozoa</taxon>
        <taxon>Arthropoda</taxon>
        <taxon>Hexapoda</taxon>
        <taxon>Insecta</taxon>
        <taxon>Pterygota</taxon>
        <taxon>Neoptera</taxon>
        <taxon>Endopterygota</taxon>
        <taxon>Lepidoptera</taxon>
        <taxon>Glossata</taxon>
        <taxon>Ditrysia</taxon>
        <taxon>Papilionoidea</taxon>
        <taxon>Nymphalidae</taxon>
        <taxon>Nymphalinae</taxon>
        <taxon>Vanessa</taxon>
    </lineage>
</organism>
<protein>
    <submittedName>
        <fullName evidence="3">Focadhesin isoform X1</fullName>
    </submittedName>
</protein>
<name>A0A8B8I6C0_VANTA</name>
<keyword evidence="2" id="KW-1185">Reference proteome</keyword>
<feature type="domain" description="DUF3730" evidence="1">
    <location>
        <begin position="469"/>
        <end position="689"/>
    </location>
</feature>
<dbReference type="GeneID" id="113398143"/>
<dbReference type="PANTHER" id="PTHR16212:SF4">
    <property type="entry name" value="FOCADHESIN"/>
    <property type="match status" value="1"/>
</dbReference>
<evidence type="ECO:0000313" key="3">
    <source>
        <dbReference type="RefSeq" id="XP_026492540.2"/>
    </source>
</evidence>
<evidence type="ECO:0000259" key="1">
    <source>
        <dbReference type="Pfam" id="PF12530"/>
    </source>
</evidence>
<reference evidence="3" key="1">
    <citation type="submission" date="2025-08" db="UniProtKB">
        <authorList>
            <consortium name="RefSeq"/>
        </authorList>
    </citation>
    <scope>IDENTIFICATION</scope>
    <source>
        <tissue evidence="3">Whole body</tissue>
    </source>
</reference>
<dbReference type="RefSeq" id="XP_026492540.2">
    <property type="nucleotide sequence ID" value="XM_026636755.2"/>
</dbReference>
<proteinExistence type="predicted"/>
<dbReference type="InterPro" id="IPR045163">
    <property type="entry name" value="Focadhesin/RST1"/>
</dbReference>
<dbReference type="OrthoDB" id="6354723at2759"/>
<sequence length="1197" mass="134476">MDEIEYKLKTNNSILIVNAIDKLLSTIKSKYKPGERPKFVLENEELKYLRDKCASPDNMVSLTACQGLLALVELGVLEIAHTMSTVVTLLPSTHNYSAIISTMAGLLVLDLKSRLIPGQQYKCQFSLKSPQHPFITVLEKNKDAEDDVLAQMHALCTHPEYTIASNSLELLRSVFLWLTCSPHRSHSIRPWQLLLSLPQSDAQSKLLLSCISCQQVCNPKQIEQAYAAYSAVTDAAIYQQRREHVVALMPMLARVCAELVTHGRDPRGCYSLIERCCALDAPELKTVAGFTVMLLAQNLINTSALYLHELFNLCLNIISKYEFSSICLNSFVGLSLQWLHLPSYLTNNALKVASKIVDIHQESKNPDTGLLIANLKSNATFQALVHVDKELYVYYKLLNTWERLRDNEDKLKSWIEGLMNTNEQLKLELLTFFIGIVMDRHGNLDIVLKCIRLIIDLVRVKKEVSVTVLPVLLYKIANDVRPGVKLECLKGLPLMATTKENVPALVAILNKLKVGRGVPISLLIMLYTSLAETQARCFPYLQETLSESSPAELKWELDAARAQAVLKICELRPSSNGLELVSVISSLLTRCSDRAGAAASSLALAALARLWRAAAVAPPGAWRAIEPRLARDSRPAVQLSLCKLLSEIPALRVPTAEFEQLVCDTARRLWQFVAEADEPAVLGAACDALALYRVDDYKLKDIPEIYRRTVKLPPSYCKTPADAARKPEDVLDYVPCEVWPEVFKNSNQIALPSVQRLVSKLMEREIKSYRSGVYGPQAREPPSLAHLPPASVVRGLMECFRRQATSPSYDYPEAVLLAILHTLSADYPKPLPPLDFCFLHEVFHRGYHWKAGCVKLAARQASTSVSAKRLIENFLQSIVPGRSEESDIMLFFENLPIFCRTVPPNNIRTPLENCLTESFYQLPKSSQDPEELLFIKQMRIIKECLESDRIHDANRTLLSQIVENYFSALDDDHLVWPVYLETCAWLPTKHLERMTSPAGWWEVSGALLRRAARVRAALAARGLVWLNELVDAHAACPPEQENFLRCILPALQAAKTDEQSTTDWFLQLLARTQVAFNETEDEAQKLFLCDVFFLSVVVFSGFWSLEPDAARGALRRALPGAAAALVGRHSWRACALPLLEWLCHTRDTIREPNTAHCCQRALLALRHTEQFTTQKIWMRMQMNYGKTAIALEDSEAC</sequence>
<dbReference type="PANTHER" id="PTHR16212">
    <property type="entry name" value="FOCADHESIN FAMILY MEMBER"/>
    <property type="match status" value="1"/>
</dbReference>
<accession>A0A8B8I6C0</accession>
<dbReference type="Pfam" id="PF12530">
    <property type="entry name" value="DUF3730"/>
    <property type="match status" value="1"/>
</dbReference>